<dbReference type="GeneID" id="55609770"/>
<evidence type="ECO:0000313" key="1">
    <source>
        <dbReference type="EMBL" id="AXH66827.1"/>
    </source>
</evidence>
<proteinExistence type="predicted"/>
<dbReference type="Proteomes" id="UP000259988">
    <property type="component" value="Segment"/>
</dbReference>
<organism evidence="1 2">
    <name type="scientific">Streptomyces phage StarPlatinum</name>
    <dbReference type="NCBI Taxonomy" id="2283265"/>
    <lineage>
        <taxon>Viruses</taxon>
        <taxon>Duplodnaviria</taxon>
        <taxon>Heunggongvirae</taxon>
        <taxon>Uroviricota</taxon>
        <taxon>Caudoviricetes</taxon>
        <taxon>Stanwilliamsviridae</taxon>
        <taxon>Boydwoodruffvirinae</taxon>
        <taxon>Karimacvirus</taxon>
        <taxon>Karimacvirus starplatinum</taxon>
        <taxon>Streptomyces virus StarPlatinum</taxon>
    </lineage>
</organism>
<name>A0A345M8K6_9CAUD</name>
<evidence type="ECO:0000313" key="2">
    <source>
        <dbReference type="Proteomes" id="UP000259988"/>
    </source>
</evidence>
<dbReference type="EMBL" id="MH576965">
    <property type="protein sequence ID" value="AXH66827.1"/>
    <property type="molecule type" value="Genomic_DNA"/>
</dbReference>
<reference evidence="1 2" key="1">
    <citation type="submission" date="2018-07" db="EMBL/GenBank/DDBJ databases">
        <authorList>
            <person name="Cook J.L."/>
            <person name="Tucker S.D."/>
            <person name="Kassa A.K."/>
            <person name="Jones J.A."/>
            <person name="Khadka D."/>
            <person name="Klug H.M."/>
            <person name="Layton S.R."/>
            <person name="Nayek S."/>
            <person name="Bhuiyan S."/>
            <person name="Kim T."/>
            <person name="Hughes L.E."/>
            <person name="Garlena R.A."/>
            <person name="Russell D.A."/>
            <person name="Pope W.H."/>
            <person name="Jacobs-Sera D."/>
            <person name="Hatfull G.F."/>
        </authorList>
    </citation>
    <scope>NUCLEOTIDE SEQUENCE [LARGE SCALE GENOMIC DNA]</scope>
</reference>
<accession>A0A345M8K6</accession>
<keyword evidence="2" id="KW-1185">Reference proteome</keyword>
<protein>
    <submittedName>
        <fullName evidence="1">Uncharacterized protein</fullName>
    </submittedName>
</protein>
<sequence>MMHSHVKRFQVDGIIRDDSDFPRLRAQFEDMLLTEMRDRGWAPILDLGPYFSTEYREDGSYNFLITAYGIFLGRRKAWEISGICNGQAIPMSTQRNRSKRS</sequence>
<gene>
    <name evidence="1" type="primary">79</name>
    <name evidence="1" type="ORF">SEA_STARPLATINUM_79</name>
</gene>
<dbReference type="KEGG" id="vg:55609770"/>
<dbReference type="RefSeq" id="YP_009839516.1">
    <property type="nucleotide sequence ID" value="NC_048721.1"/>
</dbReference>